<dbReference type="SUPFAM" id="SSF56425">
    <property type="entry name" value="Succinate dehydrogenase/fumarate reductase flavoprotein, catalytic domain"/>
    <property type="match status" value="1"/>
</dbReference>
<dbReference type="Gene3D" id="3.90.700.10">
    <property type="entry name" value="Succinate dehydrogenase/fumarate reductase flavoprotein, catalytic domain"/>
    <property type="match status" value="1"/>
</dbReference>
<evidence type="ECO:0000256" key="2">
    <source>
        <dbReference type="ARBA" id="ARBA00022827"/>
    </source>
</evidence>
<evidence type="ECO:0000313" key="6">
    <source>
        <dbReference type="EMBL" id="KAK4136265.1"/>
    </source>
</evidence>
<dbReference type="Proteomes" id="UP001304895">
    <property type="component" value="Unassembled WGS sequence"/>
</dbReference>
<feature type="domain" description="FAD-dependent oxidoreductase 2 FAD-binding" evidence="5">
    <location>
        <begin position="48"/>
        <end position="506"/>
    </location>
</feature>
<protein>
    <recommendedName>
        <fullName evidence="4">Fumarate reductase</fullName>
        <ecNumber evidence="4">1.3.1.6</ecNumber>
    </recommendedName>
</protein>
<dbReference type="GO" id="GO:0010181">
    <property type="term" value="F:FMN binding"/>
    <property type="evidence" value="ECO:0007669"/>
    <property type="project" value="InterPro"/>
</dbReference>
<dbReference type="InterPro" id="IPR027477">
    <property type="entry name" value="Succ_DH/fumarate_Rdtase_cat_sf"/>
</dbReference>
<dbReference type="EC" id="1.3.1.6" evidence="4"/>
<reference evidence="6" key="1">
    <citation type="journal article" date="2023" name="Mol. Phylogenet. Evol.">
        <title>Genome-scale phylogeny and comparative genomics of the fungal order Sordariales.</title>
        <authorList>
            <person name="Hensen N."/>
            <person name="Bonometti L."/>
            <person name="Westerberg I."/>
            <person name="Brannstrom I.O."/>
            <person name="Guillou S."/>
            <person name="Cros-Aarteil S."/>
            <person name="Calhoun S."/>
            <person name="Haridas S."/>
            <person name="Kuo A."/>
            <person name="Mondo S."/>
            <person name="Pangilinan J."/>
            <person name="Riley R."/>
            <person name="LaButti K."/>
            <person name="Andreopoulos B."/>
            <person name="Lipzen A."/>
            <person name="Chen C."/>
            <person name="Yan M."/>
            <person name="Daum C."/>
            <person name="Ng V."/>
            <person name="Clum A."/>
            <person name="Steindorff A."/>
            <person name="Ohm R.A."/>
            <person name="Martin F."/>
            <person name="Silar P."/>
            <person name="Natvig D.O."/>
            <person name="Lalanne C."/>
            <person name="Gautier V."/>
            <person name="Ament-Velasquez S.L."/>
            <person name="Kruys A."/>
            <person name="Hutchinson M.I."/>
            <person name="Powell A.J."/>
            <person name="Barry K."/>
            <person name="Miller A.N."/>
            <person name="Grigoriev I.V."/>
            <person name="Debuchy R."/>
            <person name="Gladieux P."/>
            <person name="Hiltunen Thoren M."/>
            <person name="Johannesson H."/>
        </authorList>
    </citation>
    <scope>NUCLEOTIDE SEQUENCE</scope>
    <source>
        <strain evidence="6">CBS 123565</strain>
    </source>
</reference>
<keyword evidence="7" id="KW-1185">Reference proteome</keyword>
<dbReference type="NCBIfam" id="TIGR01813">
    <property type="entry name" value="flavo_cyto_c"/>
    <property type="match status" value="1"/>
</dbReference>
<evidence type="ECO:0000259" key="5">
    <source>
        <dbReference type="Pfam" id="PF00890"/>
    </source>
</evidence>
<dbReference type="Pfam" id="PF00890">
    <property type="entry name" value="FAD_binding_2"/>
    <property type="match status" value="1"/>
</dbReference>
<reference evidence="6" key="2">
    <citation type="submission" date="2023-05" db="EMBL/GenBank/DDBJ databases">
        <authorList>
            <consortium name="Lawrence Berkeley National Laboratory"/>
            <person name="Steindorff A."/>
            <person name="Hensen N."/>
            <person name="Bonometti L."/>
            <person name="Westerberg I."/>
            <person name="Brannstrom I.O."/>
            <person name="Guillou S."/>
            <person name="Cros-Aarteil S."/>
            <person name="Calhoun S."/>
            <person name="Haridas S."/>
            <person name="Kuo A."/>
            <person name="Mondo S."/>
            <person name="Pangilinan J."/>
            <person name="Riley R."/>
            <person name="Labutti K."/>
            <person name="Andreopoulos B."/>
            <person name="Lipzen A."/>
            <person name="Chen C."/>
            <person name="Yanf M."/>
            <person name="Daum C."/>
            <person name="Ng V."/>
            <person name="Clum A."/>
            <person name="Ohm R."/>
            <person name="Martin F."/>
            <person name="Silar P."/>
            <person name="Natvig D."/>
            <person name="Lalanne C."/>
            <person name="Gautier V."/>
            <person name="Ament-Velasquez S.L."/>
            <person name="Kruys A."/>
            <person name="Hutchinson M.I."/>
            <person name="Powell A.J."/>
            <person name="Barry K."/>
            <person name="Miller A.N."/>
            <person name="Grigoriev I.V."/>
            <person name="Debuchy R."/>
            <person name="Gladieux P."/>
            <person name="Thoren M.H."/>
            <person name="Johannesson H."/>
        </authorList>
    </citation>
    <scope>NUCLEOTIDE SEQUENCE</scope>
    <source>
        <strain evidence="6">CBS 123565</strain>
    </source>
</reference>
<dbReference type="InterPro" id="IPR036188">
    <property type="entry name" value="FAD/NAD-bd_sf"/>
</dbReference>
<keyword evidence="3 4" id="KW-0560">Oxidoreductase</keyword>
<dbReference type="AlphaFoldDB" id="A0AAN6ZEL7"/>
<dbReference type="PANTHER" id="PTHR43400:SF12">
    <property type="entry name" value="FUMARATE REDUCTASE"/>
    <property type="match status" value="1"/>
</dbReference>
<comment type="similarity">
    <text evidence="4">Belongs to the FAD-dependent oxidoreductase 2 family. FRD/SDH subfamily.</text>
</comment>
<organism evidence="6 7">
    <name type="scientific">Trichocladium antarcticum</name>
    <dbReference type="NCBI Taxonomy" id="1450529"/>
    <lineage>
        <taxon>Eukaryota</taxon>
        <taxon>Fungi</taxon>
        <taxon>Dikarya</taxon>
        <taxon>Ascomycota</taxon>
        <taxon>Pezizomycotina</taxon>
        <taxon>Sordariomycetes</taxon>
        <taxon>Sordariomycetidae</taxon>
        <taxon>Sordariales</taxon>
        <taxon>Chaetomiaceae</taxon>
        <taxon>Trichocladium</taxon>
    </lineage>
</organism>
<name>A0AAN6ZEL7_9PEZI</name>
<evidence type="ECO:0000256" key="1">
    <source>
        <dbReference type="ARBA" id="ARBA00022630"/>
    </source>
</evidence>
<proteinExistence type="inferred from homology"/>
<keyword evidence="2 4" id="KW-0274">FAD</keyword>
<dbReference type="SUPFAM" id="SSF51905">
    <property type="entry name" value="FAD/NAD(P)-binding domain"/>
    <property type="match status" value="1"/>
</dbReference>
<dbReference type="InterPro" id="IPR050315">
    <property type="entry name" value="FAD-oxidoreductase_2"/>
</dbReference>
<dbReference type="EMBL" id="MU853404">
    <property type="protein sequence ID" value="KAK4136265.1"/>
    <property type="molecule type" value="Genomic_DNA"/>
</dbReference>
<keyword evidence="1 4" id="KW-0285">Flavoprotein</keyword>
<evidence type="ECO:0000313" key="7">
    <source>
        <dbReference type="Proteomes" id="UP001304895"/>
    </source>
</evidence>
<comment type="catalytic activity">
    <reaction evidence="4">
        <text>succinate + NAD(+) = fumarate + NADH + H(+)</text>
        <dbReference type="Rhea" id="RHEA:18281"/>
        <dbReference type="ChEBI" id="CHEBI:15378"/>
        <dbReference type="ChEBI" id="CHEBI:29806"/>
        <dbReference type="ChEBI" id="CHEBI:30031"/>
        <dbReference type="ChEBI" id="CHEBI:57540"/>
        <dbReference type="ChEBI" id="CHEBI:57945"/>
        <dbReference type="EC" id="1.3.1.6"/>
    </reaction>
</comment>
<evidence type="ECO:0000256" key="4">
    <source>
        <dbReference type="RuleBase" id="RU366062"/>
    </source>
</evidence>
<comment type="cofactor">
    <cofactor evidence="4">
        <name>FAD</name>
        <dbReference type="ChEBI" id="CHEBI:57692"/>
    </cofactor>
    <text evidence="4">Binds 1 FAD per monomer.</text>
</comment>
<dbReference type="GO" id="GO:0016156">
    <property type="term" value="F:fumarate reductase (NADH) activity"/>
    <property type="evidence" value="ECO:0007669"/>
    <property type="project" value="UniProtKB-EC"/>
</dbReference>
<dbReference type="InterPro" id="IPR010960">
    <property type="entry name" value="Flavocytochrome_c"/>
</dbReference>
<dbReference type="Gene3D" id="3.50.50.60">
    <property type="entry name" value="FAD/NAD(P)-binding domain"/>
    <property type="match status" value="1"/>
</dbReference>
<dbReference type="InterPro" id="IPR003953">
    <property type="entry name" value="FAD-dep_OxRdtase_2_FAD-bd"/>
</dbReference>
<comment type="function">
    <text evidence="4">Irreversibly catalyzes the reduction of fumarate to succinate.</text>
</comment>
<evidence type="ECO:0000256" key="3">
    <source>
        <dbReference type="ARBA" id="ARBA00023002"/>
    </source>
</evidence>
<comment type="caution">
    <text evidence="6">The sequence shown here is derived from an EMBL/GenBank/DDBJ whole genome shotgun (WGS) entry which is preliminary data.</text>
</comment>
<dbReference type="PANTHER" id="PTHR43400">
    <property type="entry name" value="FUMARATE REDUCTASE"/>
    <property type="match status" value="1"/>
</dbReference>
<accession>A0AAN6ZEL7</accession>
<sequence length="529" mass="55450">MTRRRLLSILFLTILIPLTAILYHHFATTFSVLKTSLVNMASPSQPPVIVVGAGLAGLSASYSALQAGARSVRLLDRAAKPGGNSIKASSGINGAPTRFQNAAKFGVDQSFWDDTVRSAGSRLQASVAQPIRTQRETLISVLTNRSASAIDFLVDLGVDLSVVAQLGGHSLPRTHRGAGKLPPGASIVTTLLAKLKEHSDRFELLTDADVTALLTAAPANHVTGVAYTKDGAQHTLAGPVVFTTGGFGGDTHGLLQQHRPDLAGLPSTNDPRPGAHGLLSAAGARLVDMDSVQIHPTGFVDPASPQTAVKFLAAEMLRGEGGILLHRGRRFVNELETRERVSGVVMGLPQAAAEEGSGEGPGLRQWDVQLLLDPGATAAAARHVEFYLWKGLLAKKKVRELDETTRATLAEYAAVVRGEKADGFARTAFGHWKLGADGEVDGEAEVCVGRVTPIVHFTMGGAVFNEQAQILASELGEEQKPIGGLWGAGEITGGIHGDNRLGGSSLLECVVFGRIAGEQAAKCAEGPKA</sequence>
<gene>
    <name evidence="6" type="ORF">BT67DRAFT_440419</name>
</gene>